<dbReference type="Proteomes" id="UP000750711">
    <property type="component" value="Unassembled WGS sequence"/>
</dbReference>
<comment type="caution">
    <text evidence="1">The sequence shown here is derived from an EMBL/GenBank/DDBJ whole genome shotgun (WGS) entry which is preliminary data.</text>
</comment>
<organism evidence="1 2">
    <name type="scientific">Trichoglossum hirsutum</name>
    <dbReference type="NCBI Taxonomy" id="265104"/>
    <lineage>
        <taxon>Eukaryota</taxon>
        <taxon>Fungi</taxon>
        <taxon>Dikarya</taxon>
        <taxon>Ascomycota</taxon>
        <taxon>Pezizomycotina</taxon>
        <taxon>Geoglossomycetes</taxon>
        <taxon>Geoglossales</taxon>
        <taxon>Geoglossaceae</taxon>
        <taxon>Trichoglossum</taxon>
    </lineage>
</organism>
<dbReference type="EMBL" id="JAGHQM010000512">
    <property type="protein sequence ID" value="KAH0559827.1"/>
    <property type="molecule type" value="Genomic_DNA"/>
</dbReference>
<evidence type="ECO:0000313" key="1">
    <source>
        <dbReference type="EMBL" id="KAH0559827.1"/>
    </source>
</evidence>
<sequence>MTQWARAFIHSEELSLYLATQSNSIAAPEDQPRHLQDLELISDGFKDLLSAGHDILDQELTDSEKSFIELQSLLAGELKSILGAGSSLKKVVVDGLQKATQQFDAKLESLQATSDLAQEFQRLDVKGNGASGHCDRLLSCIPDWRFLHESYITVEELNSISAYTKYVDMRSKVAKSGIPKNATSVAKQRIESVYEANRSRAADIKNRLSESGVVSALVDRMFGRDGEEDGGGGIGVAVEDLVGESWMENHVARVVDSWQEALDGVLRVKVH</sequence>
<evidence type="ECO:0000313" key="2">
    <source>
        <dbReference type="Proteomes" id="UP000750711"/>
    </source>
</evidence>
<accession>A0A9P8LCM8</accession>
<protein>
    <submittedName>
        <fullName evidence="1">Uncharacterized protein</fullName>
    </submittedName>
</protein>
<proteinExistence type="predicted"/>
<reference evidence="1" key="1">
    <citation type="submission" date="2021-03" db="EMBL/GenBank/DDBJ databases">
        <title>Comparative genomics and phylogenomic investigation of the class Geoglossomycetes provide insights into ecological specialization and systematics.</title>
        <authorList>
            <person name="Melie T."/>
            <person name="Pirro S."/>
            <person name="Miller A.N."/>
            <person name="Quandt A."/>
        </authorList>
    </citation>
    <scope>NUCLEOTIDE SEQUENCE</scope>
    <source>
        <strain evidence="1">CAQ_001_2017</strain>
    </source>
</reference>
<dbReference type="AlphaFoldDB" id="A0A9P8LCM8"/>
<name>A0A9P8LCM8_9PEZI</name>
<keyword evidence="2" id="KW-1185">Reference proteome</keyword>
<gene>
    <name evidence="1" type="ORF">GP486_003652</name>
</gene>